<dbReference type="Proteomes" id="UP000249324">
    <property type="component" value="Unassembled WGS sequence"/>
</dbReference>
<feature type="region of interest" description="Disordered" evidence="5">
    <location>
        <begin position="29"/>
        <end position="48"/>
    </location>
</feature>
<dbReference type="Gene3D" id="3.40.190.10">
    <property type="entry name" value="Periplasmic binding protein-like II"/>
    <property type="match status" value="2"/>
</dbReference>
<dbReference type="InterPro" id="IPR050962">
    <property type="entry name" value="Phosphate-bind_PstS"/>
</dbReference>
<reference evidence="8" key="1">
    <citation type="submission" date="2018-05" db="EMBL/GenBank/DDBJ databases">
        <authorList>
            <person name="Moura L."/>
            <person name="Setubal J.C."/>
        </authorList>
    </citation>
    <scope>NUCLEOTIDE SEQUENCE</scope>
    <source>
        <strain evidence="8">ZC4RG45</strain>
    </source>
</reference>
<feature type="signal peptide" evidence="6">
    <location>
        <begin position="1"/>
        <end position="22"/>
    </location>
</feature>
<evidence type="ECO:0000256" key="6">
    <source>
        <dbReference type="SAM" id="SignalP"/>
    </source>
</evidence>
<dbReference type="GO" id="GO:0035435">
    <property type="term" value="P:phosphate ion transmembrane transport"/>
    <property type="evidence" value="ECO:0007669"/>
    <property type="project" value="InterPro"/>
</dbReference>
<dbReference type="PANTHER" id="PTHR42996:SF1">
    <property type="entry name" value="PHOSPHATE-BINDING PROTEIN PSTS"/>
    <property type="match status" value="1"/>
</dbReference>
<dbReference type="PIRSF" id="PIRSF002756">
    <property type="entry name" value="PstS"/>
    <property type="match status" value="1"/>
</dbReference>
<comment type="caution">
    <text evidence="9">The sequence shown here is derived from an EMBL/GenBank/DDBJ whole genome shotgun (WGS) entry which is preliminary data.</text>
</comment>
<dbReference type="CDD" id="cd13565">
    <property type="entry name" value="PBP2_PstS"/>
    <property type="match status" value="1"/>
</dbReference>
<reference evidence="9" key="2">
    <citation type="submission" date="2018-05" db="EMBL/GenBank/DDBJ databases">
        <authorList>
            <person name="Lanie J.A."/>
            <person name="Ng W.-L."/>
            <person name="Kazmierczak K.M."/>
            <person name="Andrzejewski T.M."/>
            <person name="Davidsen T.M."/>
            <person name="Wayne K.J."/>
            <person name="Tettelin H."/>
            <person name="Glass J.I."/>
            <person name="Rusch D."/>
            <person name="Podicherti R."/>
            <person name="Tsui H.-C.T."/>
            <person name="Winkler M.E."/>
        </authorList>
    </citation>
    <scope>NUCLEOTIDE SEQUENCE</scope>
    <source>
        <strain evidence="9">ZC4RG45</strain>
    </source>
</reference>
<gene>
    <name evidence="9" type="primary">pstS</name>
    <name evidence="8" type="ORF">DIU77_012585</name>
    <name evidence="9" type="ORF">DIU77_10450</name>
</gene>
<dbReference type="EMBL" id="QGUI01000371">
    <property type="protein sequence ID" value="PZM96629.1"/>
    <property type="molecule type" value="Genomic_DNA"/>
</dbReference>
<reference evidence="8" key="4">
    <citation type="submission" date="2023-08" db="EMBL/GenBank/DDBJ databases">
        <authorList>
            <person name="Guima S.E.S."/>
            <person name="Martins L.F."/>
            <person name="Silva A.M."/>
            <person name="Setubal J.C."/>
        </authorList>
    </citation>
    <scope>NUCLEOTIDE SEQUENCE</scope>
    <source>
        <strain evidence="8">ZC4RG45</strain>
    </source>
</reference>
<sequence length="364" mass="37570">MKRTTLGRALVLPAVTALVAGAAACGAANEPSAEGSGQSSLSGTINGAGASSQEAAQQAWIAGFTSSHPDVTVNYDPVGSGGGREQFVAGGTDFGGTDAYLDDEELAKAKQRCGGKVLEIPAYISPVAIIYNIEGVDELKLRPSTIAKIFDQKITKWNDPEIAEDNPGVQLPALDITPVNRSDESGTTENFQEYLAAAAGKDWPHEPSGDWPVPGGEAAGQTAGVVKAVQSGNGTIGYADASQVGDLATVKVGVGDDFVGYSPEAAAAVLDASERVKGRDDTSFAFDIARDTTKEGTYPIVLVSYLVACAEYDDKAKAELVKAYLSYVISEEGQQTAAKNAGSAPISDELRSQLQSAIDGISAS</sequence>
<dbReference type="Pfam" id="PF12849">
    <property type="entry name" value="PBP_like_2"/>
    <property type="match status" value="1"/>
</dbReference>
<dbReference type="PROSITE" id="PS51257">
    <property type="entry name" value="PROKAR_LIPOPROTEIN"/>
    <property type="match status" value="1"/>
</dbReference>
<reference evidence="8 10" key="3">
    <citation type="journal article" date="2021" name="BMC Genomics">
        <title>Genome-resolved metagenome and metatranscriptome analyses of thermophilic composting reveal key bacterial players and their metabolic interactions.</title>
        <authorList>
            <person name="Braga L.P.P."/>
            <person name="Pereira R.V."/>
            <person name="Martins L.F."/>
            <person name="Moura L.M.S."/>
            <person name="Sanchez F.B."/>
            <person name="Patane J.S.L."/>
            <person name="da Silva A.M."/>
            <person name="Setubal J.C."/>
        </authorList>
    </citation>
    <scope>NUCLEOTIDE SEQUENCE [LARGE SCALE GENOMIC DNA]</scope>
    <source>
        <strain evidence="8">ZC4RG45</strain>
    </source>
</reference>
<evidence type="ECO:0000256" key="5">
    <source>
        <dbReference type="SAM" id="MobiDB-lite"/>
    </source>
</evidence>
<keyword evidence="3 4" id="KW-0592">Phosphate transport</keyword>
<name>A0A2W4L6P1_9PSEU</name>
<dbReference type="InterPro" id="IPR005673">
    <property type="entry name" value="ABC_phos-bd_PstS"/>
</dbReference>
<evidence type="ECO:0000256" key="3">
    <source>
        <dbReference type="ARBA" id="ARBA00022592"/>
    </source>
</evidence>
<dbReference type="AlphaFoldDB" id="A0A2W4L6P1"/>
<organism evidence="9">
    <name type="scientific">Thermocrispum agreste</name>
    <dbReference type="NCBI Taxonomy" id="37925"/>
    <lineage>
        <taxon>Bacteria</taxon>
        <taxon>Bacillati</taxon>
        <taxon>Actinomycetota</taxon>
        <taxon>Actinomycetes</taxon>
        <taxon>Pseudonocardiales</taxon>
        <taxon>Pseudonocardiaceae</taxon>
        <taxon>Thermocrispum</taxon>
    </lineage>
</organism>
<feature type="chain" id="PRO_5016038280" description="Phosphate-binding protein" evidence="6">
    <location>
        <begin position="23"/>
        <end position="364"/>
    </location>
</feature>
<evidence type="ECO:0000256" key="2">
    <source>
        <dbReference type="ARBA" id="ARBA00022448"/>
    </source>
</evidence>
<evidence type="ECO:0000259" key="7">
    <source>
        <dbReference type="Pfam" id="PF12849"/>
    </source>
</evidence>
<evidence type="ECO:0000256" key="1">
    <source>
        <dbReference type="ARBA" id="ARBA00008725"/>
    </source>
</evidence>
<dbReference type="PANTHER" id="PTHR42996">
    <property type="entry name" value="PHOSPHATE-BINDING PROTEIN PSTS"/>
    <property type="match status" value="1"/>
</dbReference>
<dbReference type="STRING" id="1111738.GCA_000427905_00391"/>
<dbReference type="EMBL" id="QGUI02000162">
    <property type="protein sequence ID" value="MFO7193072.1"/>
    <property type="molecule type" value="Genomic_DNA"/>
</dbReference>
<evidence type="ECO:0000313" key="9">
    <source>
        <dbReference type="EMBL" id="PZM96629.1"/>
    </source>
</evidence>
<dbReference type="NCBIfam" id="TIGR00975">
    <property type="entry name" value="3a0107s03"/>
    <property type="match status" value="1"/>
</dbReference>
<dbReference type="GO" id="GO:0042301">
    <property type="term" value="F:phosphate ion binding"/>
    <property type="evidence" value="ECO:0007669"/>
    <property type="project" value="InterPro"/>
</dbReference>
<dbReference type="SUPFAM" id="SSF53850">
    <property type="entry name" value="Periplasmic binding protein-like II"/>
    <property type="match status" value="1"/>
</dbReference>
<feature type="compositionally biased region" description="Polar residues" evidence="5">
    <location>
        <begin position="35"/>
        <end position="45"/>
    </location>
</feature>
<comment type="similarity">
    <text evidence="1 4">Belongs to the PstS family.</text>
</comment>
<protein>
    <recommendedName>
        <fullName evidence="4">Phosphate-binding protein</fullName>
    </recommendedName>
</protein>
<evidence type="ECO:0000313" key="8">
    <source>
        <dbReference type="EMBL" id="MFO7193072.1"/>
    </source>
</evidence>
<accession>A0A2W4L6P1</accession>
<dbReference type="InterPro" id="IPR024370">
    <property type="entry name" value="PBP_domain"/>
</dbReference>
<dbReference type="GO" id="GO:0043190">
    <property type="term" value="C:ATP-binding cassette (ABC) transporter complex"/>
    <property type="evidence" value="ECO:0007669"/>
    <property type="project" value="InterPro"/>
</dbReference>
<evidence type="ECO:0000256" key="4">
    <source>
        <dbReference type="PIRNR" id="PIRNR002756"/>
    </source>
</evidence>
<keyword evidence="2 4" id="KW-0813">Transport</keyword>
<proteinExistence type="inferred from homology"/>
<keyword evidence="6" id="KW-0732">Signal</keyword>
<evidence type="ECO:0000313" key="10">
    <source>
        <dbReference type="Proteomes" id="UP000249324"/>
    </source>
</evidence>
<feature type="domain" description="PBP" evidence="7">
    <location>
        <begin position="37"/>
        <end position="332"/>
    </location>
</feature>